<organism evidence="1 2">
    <name type="scientific">Tenuibacillus multivorans</name>
    <dbReference type="NCBI Taxonomy" id="237069"/>
    <lineage>
        <taxon>Bacteria</taxon>
        <taxon>Bacillati</taxon>
        <taxon>Bacillota</taxon>
        <taxon>Bacilli</taxon>
        <taxon>Bacillales</taxon>
        <taxon>Bacillaceae</taxon>
        <taxon>Tenuibacillus</taxon>
    </lineage>
</organism>
<protein>
    <submittedName>
        <fullName evidence="1">Uncharacterized protein</fullName>
    </submittedName>
</protein>
<keyword evidence="2" id="KW-1185">Reference proteome</keyword>
<name>A0A1H0BUF7_9BACI</name>
<dbReference type="Proteomes" id="UP000199334">
    <property type="component" value="Unassembled WGS sequence"/>
</dbReference>
<dbReference type="STRING" id="237069.SAMN05216498_2391"/>
<accession>A0A1H0BUF7</accession>
<dbReference type="RefSeq" id="WP_176753027.1">
    <property type="nucleotide sequence ID" value="NZ_BJVZ01000008.1"/>
</dbReference>
<reference evidence="1 2" key="1">
    <citation type="submission" date="2016-10" db="EMBL/GenBank/DDBJ databases">
        <authorList>
            <person name="de Groot N.N."/>
        </authorList>
    </citation>
    <scope>NUCLEOTIDE SEQUENCE [LARGE SCALE GENOMIC DNA]</scope>
    <source>
        <strain evidence="1 2">CGMCC 1.3442</strain>
    </source>
</reference>
<evidence type="ECO:0000313" key="1">
    <source>
        <dbReference type="EMBL" id="SDN49242.1"/>
    </source>
</evidence>
<sequence length="53" mass="6158">MQGKNAFYNKKQAEVIERLREKGINVQQGKKSPRNGRYSGIVGNDRKRRVLKI</sequence>
<gene>
    <name evidence="1" type="ORF">SAMN05216498_2391</name>
</gene>
<dbReference type="AlphaFoldDB" id="A0A1H0BUF7"/>
<evidence type="ECO:0000313" key="2">
    <source>
        <dbReference type="Proteomes" id="UP000199334"/>
    </source>
</evidence>
<proteinExistence type="predicted"/>
<dbReference type="EMBL" id="FNIG01000005">
    <property type="protein sequence ID" value="SDN49242.1"/>
    <property type="molecule type" value="Genomic_DNA"/>
</dbReference>